<feature type="region of interest" description="Disordered" evidence="2">
    <location>
        <begin position="427"/>
        <end position="463"/>
    </location>
</feature>
<feature type="compositionally biased region" description="Basic and acidic residues" evidence="2">
    <location>
        <begin position="55"/>
        <end position="65"/>
    </location>
</feature>
<feature type="compositionally biased region" description="Acidic residues" evidence="2">
    <location>
        <begin position="956"/>
        <end position="984"/>
    </location>
</feature>
<dbReference type="InterPro" id="IPR005612">
    <property type="entry name" value="CCAAT-binding_factor"/>
</dbReference>
<feature type="compositionally biased region" description="Acidic residues" evidence="2">
    <location>
        <begin position="929"/>
        <end position="941"/>
    </location>
</feature>
<dbReference type="InterPro" id="IPR040155">
    <property type="entry name" value="CEBPZ/Mak21-like"/>
</dbReference>
<feature type="region of interest" description="Disordered" evidence="2">
    <location>
        <begin position="1"/>
        <end position="166"/>
    </location>
</feature>
<dbReference type="GO" id="GO:0005634">
    <property type="term" value="C:nucleus"/>
    <property type="evidence" value="ECO:0007669"/>
    <property type="project" value="TreeGrafter"/>
</dbReference>
<feature type="region of interest" description="Disordered" evidence="2">
    <location>
        <begin position="514"/>
        <end position="554"/>
    </location>
</feature>
<feature type="region of interest" description="Disordered" evidence="2">
    <location>
        <begin position="888"/>
        <end position="1094"/>
    </location>
</feature>
<feature type="compositionally biased region" description="Acidic residues" evidence="2">
    <location>
        <begin position="906"/>
        <end position="918"/>
    </location>
</feature>
<comment type="similarity">
    <text evidence="1">Belongs to the CBF/MAK21 family.</text>
</comment>
<accession>A0A165NZH1</accession>
<evidence type="ECO:0000259" key="3">
    <source>
        <dbReference type="Pfam" id="PF03914"/>
    </source>
</evidence>
<feature type="domain" description="CCAAT-binding factor" evidence="3">
    <location>
        <begin position="617"/>
        <end position="788"/>
    </location>
</feature>
<evidence type="ECO:0000256" key="2">
    <source>
        <dbReference type="SAM" id="MobiDB-lite"/>
    </source>
</evidence>
<feature type="compositionally biased region" description="Basic and acidic residues" evidence="2">
    <location>
        <begin position="427"/>
        <end position="443"/>
    </location>
</feature>
<feature type="compositionally biased region" description="Acidic residues" evidence="2">
    <location>
        <begin position="1008"/>
        <end position="1026"/>
    </location>
</feature>
<keyword evidence="5" id="KW-1185">Reference proteome</keyword>
<dbReference type="PANTHER" id="PTHR12048">
    <property type="entry name" value="CCAAT-BINDING FACTOR-RELATED"/>
    <property type="match status" value="1"/>
</dbReference>
<feature type="compositionally biased region" description="Polar residues" evidence="2">
    <location>
        <begin position="71"/>
        <end position="92"/>
    </location>
</feature>
<dbReference type="AlphaFoldDB" id="A0A165NZH1"/>
<dbReference type="Pfam" id="PF03914">
    <property type="entry name" value="CBF"/>
    <property type="match status" value="1"/>
</dbReference>
<dbReference type="InterPro" id="IPR016024">
    <property type="entry name" value="ARM-type_fold"/>
</dbReference>
<sequence>MARVRKDKASGSETSERKPGPVSHSDPQNVSTTDRRPKEGKGKRKAEEDGGIELVTEHQVEDPALLKDVSSFLSGLESSNGAADVESSPNKKSQSRRKDKGGTRPRNMPDSSQSHTDAKISQPKKQKHRTDVASTSQKESTKPAPDIPVPNANTLTKRGKFTVDPNPQWYASVPALPSGGSTAQPTAQQLSSLSQRAQKLLQADAELYASTSLSSGDASFMQTILKSGTLSDRLSALTLMVQGSPVHNVKALEGLKGMMERGKGKGREEGLKAVRCVVDWWVGGGGPGRKLKYFRDQPLLHPSVADAHLVLWCFEDWLKKYFFAVLQVLETYSLDSLPYVRTQSLSFITALLKEQPEQEQNLLRLLVNKLGDTEKSICSRASYHLLQVLQAHPGMKAVIVREVKALIFRPVASSAAAASASVAAHEQKHTHVRFNDDDNDKTNLKAGKSTPGKGEKGMESAKERLERWNSHAWYYAAVSLNQVVLTSTEADKAVARTLLDVYFEMFEEILGANRGKGKERDREDDVGDGGGSKGEKRKEKAGKEGGKGKGKEKEKEVRGAAGFVEVEDATSRLLSAVLTGVNRALPFAKVDVAGDDVFQKHIDTLFLITHTSTFNISLQALLLIHQITASLASHPSSSSSSAFATALQDRFYRTLYASLVDSRLGESNKQAMYLNLLFKALKSDPNIERVKAFVRRFVQVLAAGIGGSGGAEFVAGGLYLLGELFQTTPALKELLGEVKGKRKASAQGEGSEYDPRKREPQFANASASPMYELIPLLHHYHPTISLHARQLLSSTPLTATPDLALNTLSHFLDRFVYKNPKKPRTKGASAMQPAASAADGTGVKMTKGEVADEGGMVVNEESWWRRKVEDVPVDQVFFHRYFTQKKQREDEKAAKVSRRKGRGDASDIDAESEDDNASEPEGVVANLGAEEEHEADSDKDEAEIWRAMKASMPAELQDDDLTDDSADEDEDEIPLGLDDDDDSVAGDRDGSLLDEADETQSGALSGDNGEDLGERDEDSIADDEDAFSLAEASDAEDLIPLDADAPTGLIEYDGSNASHPEEEEWGGIEAEQPSKKRKRTEQDRKKDKKKKLRSLPTFASYEDYARMIEDGPEDNL</sequence>
<dbReference type="STRING" id="1314783.A0A165NZH1"/>
<dbReference type="OrthoDB" id="28947at2759"/>
<dbReference type="SUPFAM" id="SSF48371">
    <property type="entry name" value="ARM repeat"/>
    <property type="match status" value="1"/>
</dbReference>
<dbReference type="Proteomes" id="UP000076727">
    <property type="component" value="Unassembled WGS sequence"/>
</dbReference>
<protein>
    <submittedName>
        <fullName evidence="4">CBF-domain-containing protein</fullName>
    </submittedName>
</protein>
<feature type="compositionally biased region" description="Basic and acidic residues" evidence="2">
    <location>
        <begin position="533"/>
        <end position="554"/>
    </location>
</feature>
<dbReference type="EMBL" id="KV429075">
    <property type="protein sequence ID" value="KZT67570.1"/>
    <property type="molecule type" value="Genomic_DNA"/>
</dbReference>
<gene>
    <name evidence="4" type="ORF">DAEQUDRAFT_729004</name>
</gene>
<name>A0A165NZH1_9APHY</name>
<proteinExistence type="inferred from homology"/>
<feature type="compositionally biased region" description="Basic and acidic residues" evidence="2">
    <location>
        <begin position="453"/>
        <end position="463"/>
    </location>
</feature>
<evidence type="ECO:0000313" key="4">
    <source>
        <dbReference type="EMBL" id="KZT67570.1"/>
    </source>
</evidence>
<feature type="compositionally biased region" description="Basic and acidic residues" evidence="2">
    <location>
        <begin position="7"/>
        <end position="19"/>
    </location>
</feature>
<organism evidence="4 5">
    <name type="scientific">Daedalea quercina L-15889</name>
    <dbReference type="NCBI Taxonomy" id="1314783"/>
    <lineage>
        <taxon>Eukaryota</taxon>
        <taxon>Fungi</taxon>
        <taxon>Dikarya</taxon>
        <taxon>Basidiomycota</taxon>
        <taxon>Agaricomycotina</taxon>
        <taxon>Agaricomycetes</taxon>
        <taxon>Polyporales</taxon>
        <taxon>Fomitopsis</taxon>
    </lineage>
</organism>
<reference evidence="4 5" key="1">
    <citation type="journal article" date="2016" name="Mol. Biol. Evol.">
        <title>Comparative Genomics of Early-Diverging Mushroom-Forming Fungi Provides Insights into the Origins of Lignocellulose Decay Capabilities.</title>
        <authorList>
            <person name="Nagy L.G."/>
            <person name="Riley R."/>
            <person name="Tritt A."/>
            <person name="Adam C."/>
            <person name="Daum C."/>
            <person name="Floudas D."/>
            <person name="Sun H."/>
            <person name="Yadav J.S."/>
            <person name="Pangilinan J."/>
            <person name="Larsson K.H."/>
            <person name="Matsuura K."/>
            <person name="Barry K."/>
            <person name="Labutti K."/>
            <person name="Kuo R."/>
            <person name="Ohm R.A."/>
            <person name="Bhattacharya S.S."/>
            <person name="Shirouzu T."/>
            <person name="Yoshinaga Y."/>
            <person name="Martin F.M."/>
            <person name="Grigoriev I.V."/>
            <person name="Hibbett D.S."/>
        </authorList>
    </citation>
    <scope>NUCLEOTIDE SEQUENCE [LARGE SCALE GENOMIC DNA]</scope>
    <source>
        <strain evidence="4 5">L-15889</strain>
    </source>
</reference>
<feature type="compositionally biased region" description="Basic and acidic residues" evidence="2">
    <location>
        <begin position="33"/>
        <end position="48"/>
    </location>
</feature>
<evidence type="ECO:0000256" key="1">
    <source>
        <dbReference type="ARBA" id="ARBA00007797"/>
    </source>
</evidence>
<evidence type="ECO:0000313" key="5">
    <source>
        <dbReference type="Proteomes" id="UP000076727"/>
    </source>
</evidence>
<dbReference type="PANTHER" id="PTHR12048:SF0">
    <property type="entry name" value="CCAAT_ENHANCER-BINDING PROTEIN ZETA"/>
    <property type="match status" value="1"/>
</dbReference>